<proteinExistence type="predicted"/>
<reference evidence="1 2" key="1">
    <citation type="journal article" date="2019" name="Commun. Biol.">
        <title>The bagworm genome reveals a unique fibroin gene that provides high tensile strength.</title>
        <authorList>
            <person name="Kono N."/>
            <person name="Nakamura H."/>
            <person name="Ohtoshi R."/>
            <person name="Tomita M."/>
            <person name="Numata K."/>
            <person name="Arakawa K."/>
        </authorList>
    </citation>
    <scope>NUCLEOTIDE SEQUENCE [LARGE SCALE GENOMIC DNA]</scope>
</reference>
<dbReference type="AlphaFoldDB" id="A0A4C1UT33"/>
<gene>
    <name evidence="1" type="ORF">EVAR_79154_1</name>
</gene>
<accession>A0A4C1UT33</accession>
<name>A0A4C1UT33_EUMVA</name>
<evidence type="ECO:0000313" key="1">
    <source>
        <dbReference type="EMBL" id="GBP29605.1"/>
    </source>
</evidence>
<organism evidence="1 2">
    <name type="scientific">Eumeta variegata</name>
    <name type="common">Bagworm moth</name>
    <name type="synonym">Eumeta japonica</name>
    <dbReference type="NCBI Taxonomy" id="151549"/>
    <lineage>
        <taxon>Eukaryota</taxon>
        <taxon>Metazoa</taxon>
        <taxon>Ecdysozoa</taxon>
        <taxon>Arthropoda</taxon>
        <taxon>Hexapoda</taxon>
        <taxon>Insecta</taxon>
        <taxon>Pterygota</taxon>
        <taxon>Neoptera</taxon>
        <taxon>Endopterygota</taxon>
        <taxon>Lepidoptera</taxon>
        <taxon>Glossata</taxon>
        <taxon>Ditrysia</taxon>
        <taxon>Tineoidea</taxon>
        <taxon>Psychidae</taxon>
        <taxon>Oiketicinae</taxon>
        <taxon>Eumeta</taxon>
    </lineage>
</organism>
<dbReference type="EMBL" id="BGZK01000222">
    <property type="protein sequence ID" value="GBP29605.1"/>
    <property type="molecule type" value="Genomic_DNA"/>
</dbReference>
<sequence>MKCHAHTALCLRQPRPRQPRAPHQLIDTRYVDMSRGLGSVGVSFQEYVNNVESVLQLCGRFGGIFSPLIDYDLREGRLFTATLLLCDPYRLTKEDLSSDSDKLRHRYDHGEATHPCLTPLRMSNQSLCPVYSNTGLRQISRELSVYVTAYRGAGRRARARPAGGRCRNASARRPYVTGGKYSQFRVRTAVHRPRARWQLMGSMHSIRLLFEIFRFSFERLTRRCSVIESSNGVVIGPGARCNLVGGPTLWWRLPLTLRQYDSECTRLCLSRILMLFLSQYIDGGSHQTQKLSS</sequence>
<evidence type="ECO:0000313" key="2">
    <source>
        <dbReference type="Proteomes" id="UP000299102"/>
    </source>
</evidence>
<protein>
    <submittedName>
        <fullName evidence="1">Uncharacterized protein</fullName>
    </submittedName>
</protein>
<dbReference type="Proteomes" id="UP000299102">
    <property type="component" value="Unassembled WGS sequence"/>
</dbReference>
<keyword evidence="2" id="KW-1185">Reference proteome</keyword>
<comment type="caution">
    <text evidence="1">The sequence shown here is derived from an EMBL/GenBank/DDBJ whole genome shotgun (WGS) entry which is preliminary data.</text>
</comment>